<dbReference type="EMBL" id="PKFO01000008">
    <property type="protein sequence ID" value="PVH22367.1"/>
    <property type="molecule type" value="Genomic_DNA"/>
</dbReference>
<dbReference type="GeneID" id="37010265"/>
<dbReference type="Gene3D" id="1.20.930.40">
    <property type="entry name" value="Transferrin receptor-like, dimerisation domain"/>
    <property type="match status" value="1"/>
</dbReference>
<dbReference type="InterPro" id="IPR039373">
    <property type="entry name" value="Peptidase_M28B"/>
</dbReference>
<dbReference type="Pfam" id="PF04253">
    <property type="entry name" value="TFR_dimer"/>
    <property type="match status" value="1"/>
</dbReference>
<gene>
    <name evidence="7" type="ORF">CXQ85_004935</name>
</gene>
<sequence length="792" mass="89290">MELEKDYVATRPRASPARQWAKFAFAFVALTICLIQFDFRFFSVDKIRNPGDVILGALDLNLARNWSLTYASEKHLAGTNYGLVEFTRGKLAEYGAKTTVDDYEVLLSYPESHALNLLDKKGRVEYEAPLKEDEFEEDFTSVNDTIPTFLGFAANGNVTAEYVYVNYGSVEDFAWLKENGIDVKGKIAVARYGEIYRGLKVKFAQEHGAVGVLIYTDPADDGEVVPANGYKQYPEGPARAESSVQRGSVLFLGGTGASPGDPTTPGYASKKGAERQDPHASIGKIPALPISYREVKPILAKLNGHGVKAPKSWKGGLDEFKYTTGPNPDASLNLYSNQTFKITPIWNVYGEFEGENRNEAILIGNHRDAWIKGGAGDPNSGTAVLLEIARALGALQDAGYKFKRSIILQNWDGEEYGLIGSTEYGEYASKLLQKDVVAYLNIDVAVQGRIFSLSSSPVLNKVLRKVARWLPYPGKDSGSLYDHFKKESGDKIVNLGSGSDYTVFLEHLGIPSADIGFRSGKNDPIYQYHSNYDSFYWMEKYGDKGFKFHNLAAKYISLVSLELSKHKVIEFSLNDYAKDLLTYFKEVKETVPKKWLDQEVPHHSMADYIVSDSENNRAVDEASSNYYSSNNVFAFTELLEPYQCRHMRTMLMRDSSHHKKASFGDILKHTEHQLVNLEKDALLFDTESASLQERFENRDRLHWWQRIKLHFQIKHQNKLIQYFERNFLYDKGLHERSWFKHIVFASGRLTGYAGQTWPGIREAIEDEDFERTVQWLGIAARAAKRTSGGLAP</sequence>
<dbReference type="InterPro" id="IPR036757">
    <property type="entry name" value="TFR-like_dimer_dom_sf"/>
</dbReference>
<dbReference type="PANTHER" id="PTHR10404:SF46">
    <property type="entry name" value="VACUOLAR PROTEIN SORTING-ASSOCIATED PROTEIN 70"/>
    <property type="match status" value="1"/>
</dbReference>
<dbReference type="FunFam" id="3.40.630.10:FF:000101">
    <property type="entry name" value="N-acetylated alpha-linked acidic dipeptidase like 1"/>
    <property type="match status" value="1"/>
</dbReference>
<accession>A0A2V1AW93</accession>
<dbReference type="InterPro" id="IPR007365">
    <property type="entry name" value="TFR-like_dimer_dom"/>
</dbReference>
<dbReference type="InterPro" id="IPR003137">
    <property type="entry name" value="PA_domain"/>
</dbReference>
<evidence type="ECO:0000256" key="2">
    <source>
        <dbReference type="SAM" id="MobiDB-lite"/>
    </source>
</evidence>
<dbReference type="OrthoDB" id="5841748at2759"/>
<feature type="transmembrane region" description="Helical" evidence="3">
    <location>
        <begin position="20"/>
        <end position="39"/>
    </location>
</feature>
<feature type="domain" description="Peptidase M28" evidence="6">
    <location>
        <begin position="347"/>
        <end position="535"/>
    </location>
</feature>
<dbReference type="GO" id="GO:0004180">
    <property type="term" value="F:carboxypeptidase activity"/>
    <property type="evidence" value="ECO:0007669"/>
    <property type="project" value="TreeGrafter"/>
</dbReference>
<dbReference type="RefSeq" id="XP_025343307.1">
    <property type="nucleotide sequence ID" value="XM_025488540.1"/>
</dbReference>
<proteinExistence type="inferred from homology"/>
<dbReference type="Gene3D" id="3.40.630.10">
    <property type="entry name" value="Zn peptidases"/>
    <property type="match status" value="1"/>
</dbReference>
<dbReference type="SUPFAM" id="SSF52025">
    <property type="entry name" value="PA domain"/>
    <property type="match status" value="1"/>
</dbReference>
<dbReference type="SUPFAM" id="SSF53187">
    <property type="entry name" value="Zn-dependent exopeptidases"/>
    <property type="match status" value="1"/>
</dbReference>
<evidence type="ECO:0000259" key="6">
    <source>
        <dbReference type="Pfam" id="PF04389"/>
    </source>
</evidence>
<dbReference type="PANTHER" id="PTHR10404">
    <property type="entry name" value="N-ACETYLATED-ALPHA-LINKED ACIDIC DIPEPTIDASE"/>
    <property type="match status" value="1"/>
</dbReference>
<evidence type="ECO:0000313" key="7">
    <source>
        <dbReference type="EMBL" id="PVH22367.1"/>
    </source>
</evidence>
<name>A0A2V1AW93_9ASCO</name>
<dbReference type="STRING" id="45357.A0A2V1AW93"/>
<dbReference type="Pfam" id="PF02225">
    <property type="entry name" value="PA"/>
    <property type="match status" value="1"/>
</dbReference>
<feature type="region of interest" description="Disordered" evidence="2">
    <location>
        <begin position="254"/>
        <end position="279"/>
    </location>
</feature>
<dbReference type="FunFam" id="3.50.30.30:FF:000008">
    <property type="entry name" value="Glutamate carboxypeptidase 2"/>
    <property type="match status" value="1"/>
</dbReference>
<protein>
    <submittedName>
        <fullName evidence="7">Uncharacterized protein</fullName>
    </submittedName>
</protein>
<dbReference type="CDD" id="cd08022">
    <property type="entry name" value="M28_PSMA_like"/>
    <property type="match status" value="1"/>
</dbReference>
<evidence type="ECO:0000259" key="5">
    <source>
        <dbReference type="Pfam" id="PF04253"/>
    </source>
</evidence>
<dbReference type="InterPro" id="IPR046450">
    <property type="entry name" value="PA_dom_sf"/>
</dbReference>
<comment type="caution">
    <text evidence="7">The sequence shown here is derived from an EMBL/GenBank/DDBJ whole genome shotgun (WGS) entry which is preliminary data.</text>
</comment>
<dbReference type="Proteomes" id="UP000244309">
    <property type="component" value="Unassembled WGS sequence"/>
</dbReference>
<evidence type="ECO:0000256" key="1">
    <source>
        <dbReference type="ARBA" id="ARBA00005634"/>
    </source>
</evidence>
<reference evidence="7 8" key="1">
    <citation type="submission" date="2017-12" db="EMBL/GenBank/DDBJ databases">
        <title>Genome Sequence of a Multidrug-Resistant Candida haemulonii Isolate from a Patient with Chronic Leg Ulcers in Israel.</title>
        <authorList>
            <person name="Chow N.A."/>
            <person name="Gade L."/>
            <person name="Batra D."/>
            <person name="Rowe L.A."/>
            <person name="Ben-Ami R."/>
            <person name="Loparev V.N."/>
            <person name="Litvintseva A.P."/>
        </authorList>
    </citation>
    <scope>NUCLEOTIDE SEQUENCE [LARGE SCALE GENOMIC DNA]</scope>
    <source>
        <strain evidence="7 8">B11899</strain>
    </source>
</reference>
<dbReference type="AlphaFoldDB" id="A0A2V1AW93"/>
<dbReference type="Pfam" id="PF04389">
    <property type="entry name" value="Peptidase_M28"/>
    <property type="match status" value="1"/>
</dbReference>
<dbReference type="Gene3D" id="3.50.30.30">
    <property type="match status" value="1"/>
</dbReference>
<keyword evidence="3" id="KW-0472">Membrane</keyword>
<evidence type="ECO:0000259" key="4">
    <source>
        <dbReference type="Pfam" id="PF02225"/>
    </source>
</evidence>
<organism evidence="7 8">
    <name type="scientific">Candidozyma haemuli</name>
    <dbReference type="NCBI Taxonomy" id="45357"/>
    <lineage>
        <taxon>Eukaryota</taxon>
        <taxon>Fungi</taxon>
        <taxon>Dikarya</taxon>
        <taxon>Ascomycota</taxon>
        <taxon>Saccharomycotina</taxon>
        <taxon>Pichiomycetes</taxon>
        <taxon>Metschnikowiaceae</taxon>
        <taxon>Candidozyma</taxon>
    </lineage>
</organism>
<keyword evidence="3" id="KW-1133">Transmembrane helix</keyword>
<evidence type="ECO:0000313" key="8">
    <source>
        <dbReference type="Proteomes" id="UP000244309"/>
    </source>
</evidence>
<keyword evidence="3" id="KW-0812">Transmembrane</keyword>
<dbReference type="SUPFAM" id="SSF47672">
    <property type="entry name" value="Transferrin receptor-like dimerisation domain"/>
    <property type="match status" value="1"/>
</dbReference>
<keyword evidence="8" id="KW-1185">Reference proteome</keyword>
<feature type="domain" description="Transferrin receptor-like dimerisation" evidence="5">
    <location>
        <begin position="668"/>
        <end position="787"/>
    </location>
</feature>
<dbReference type="CDD" id="cd02121">
    <property type="entry name" value="PA_GCPII_like"/>
    <property type="match status" value="1"/>
</dbReference>
<feature type="domain" description="PA" evidence="4">
    <location>
        <begin position="158"/>
        <end position="234"/>
    </location>
</feature>
<dbReference type="VEuPathDB" id="FungiDB:CXQ85_004935"/>
<evidence type="ECO:0000256" key="3">
    <source>
        <dbReference type="SAM" id="Phobius"/>
    </source>
</evidence>
<dbReference type="InterPro" id="IPR007484">
    <property type="entry name" value="Peptidase_M28"/>
</dbReference>
<comment type="similarity">
    <text evidence="1">Belongs to the peptidase M28 family. M28B subfamily.</text>
</comment>